<dbReference type="eggNOG" id="COG3319">
    <property type="taxonomic scope" value="Bacteria"/>
</dbReference>
<evidence type="ECO:0000256" key="5">
    <source>
        <dbReference type="ARBA" id="ARBA00022598"/>
    </source>
</evidence>
<dbReference type="SMART" id="SM00822">
    <property type="entry name" value="PKS_KR"/>
    <property type="match status" value="1"/>
</dbReference>
<dbReference type="CDD" id="cd05274">
    <property type="entry name" value="KR_FAS_SDR_x"/>
    <property type="match status" value="1"/>
</dbReference>
<feature type="domain" description="Carrier" evidence="8">
    <location>
        <begin position="2934"/>
        <end position="3008"/>
    </location>
</feature>
<dbReference type="Gene3D" id="3.40.47.10">
    <property type="match status" value="2"/>
</dbReference>
<dbReference type="Pfam" id="PF00698">
    <property type="entry name" value="Acyl_transf_1"/>
    <property type="match status" value="1"/>
</dbReference>
<dbReference type="InterPro" id="IPR001227">
    <property type="entry name" value="Ac_transferase_dom_sf"/>
</dbReference>
<dbReference type="SMART" id="SM00827">
    <property type="entry name" value="PKS_AT"/>
    <property type="match status" value="1"/>
</dbReference>
<dbReference type="eggNOG" id="COG0300">
    <property type="taxonomic scope" value="Bacteria"/>
</dbReference>
<dbReference type="CDD" id="cd19535">
    <property type="entry name" value="Cyc_NRPS"/>
    <property type="match status" value="1"/>
</dbReference>
<dbReference type="InterPro" id="IPR057326">
    <property type="entry name" value="KR_dom"/>
</dbReference>
<dbReference type="Pfam" id="PF00550">
    <property type="entry name" value="PP-binding"/>
    <property type="match status" value="2"/>
</dbReference>
<dbReference type="SMART" id="SM00823">
    <property type="entry name" value="PKS_PP"/>
    <property type="match status" value="2"/>
</dbReference>
<dbReference type="GO" id="GO:0004315">
    <property type="term" value="F:3-oxoacyl-[acyl-carrier-protein] synthase activity"/>
    <property type="evidence" value="ECO:0007669"/>
    <property type="project" value="InterPro"/>
</dbReference>
<evidence type="ECO:0000256" key="3">
    <source>
        <dbReference type="ARBA" id="ARBA00022450"/>
    </source>
</evidence>
<comment type="cofactor">
    <cofactor evidence="1">
        <name>pantetheine 4'-phosphate</name>
        <dbReference type="ChEBI" id="CHEBI:47942"/>
    </cofactor>
</comment>
<dbReference type="SUPFAM" id="SSF53901">
    <property type="entry name" value="Thiolase-like"/>
    <property type="match status" value="2"/>
</dbReference>
<dbReference type="GO" id="GO:0005737">
    <property type="term" value="C:cytoplasm"/>
    <property type="evidence" value="ECO:0007669"/>
    <property type="project" value="TreeGrafter"/>
</dbReference>
<dbReference type="GO" id="GO:0005886">
    <property type="term" value="C:plasma membrane"/>
    <property type="evidence" value="ECO:0007669"/>
    <property type="project" value="TreeGrafter"/>
</dbReference>
<dbReference type="GO" id="GO:0031177">
    <property type="term" value="F:phosphopantetheine binding"/>
    <property type="evidence" value="ECO:0007669"/>
    <property type="project" value="InterPro"/>
</dbReference>
<dbReference type="InterPro" id="IPR032821">
    <property type="entry name" value="PKS_assoc"/>
</dbReference>
<dbReference type="Gene3D" id="3.40.366.10">
    <property type="entry name" value="Malonyl-Coenzyme A Acyl Carrier Protein, domain 2"/>
    <property type="match status" value="1"/>
</dbReference>
<dbReference type="InterPro" id="IPR014030">
    <property type="entry name" value="Ketoacyl_synth_N"/>
</dbReference>
<dbReference type="InterPro" id="IPR001031">
    <property type="entry name" value="Thioesterase"/>
</dbReference>
<dbReference type="GO" id="GO:0016874">
    <property type="term" value="F:ligase activity"/>
    <property type="evidence" value="ECO:0007669"/>
    <property type="project" value="UniProtKB-KW"/>
</dbReference>
<dbReference type="InterPro" id="IPR014043">
    <property type="entry name" value="Acyl_transferase_dom"/>
</dbReference>
<evidence type="ECO:0000313" key="11">
    <source>
        <dbReference type="Proteomes" id="UP000000374"/>
    </source>
</evidence>
<dbReference type="InterPro" id="IPR016036">
    <property type="entry name" value="Malonyl_transacylase_ACP-bd"/>
</dbReference>
<dbReference type="Pfam" id="PF08659">
    <property type="entry name" value="KR"/>
    <property type="match status" value="1"/>
</dbReference>
<dbReference type="PROSITE" id="PS00012">
    <property type="entry name" value="PHOSPHOPANTETHEINE"/>
    <property type="match status" value="2"/>
</dbReference>
<keyword evidence="4" id="KW-0597">Phosphoprotein</keyword>
<dbReference type="HOGENOM" id="CLU_000022_33_2_4"/>
<dbReference type="InterPro" id="IPR020806">
    <property type="entry name" value="PKS_PP-bd"/>
</dbReference>
<comment type="pathway">
    <text evidence="2">Siderophore biosynthesis.</text>
</comment>
<evidence type="ECO:0000259" key="8">
    <source>
        <dbReference type="PROSITE" id="PS50075"/>
    </source>
</evidence>
<dbReference type="Gene3D" id="1.10.1200.10">
    <property type="entry name" value="ACP-like"/>
    <property type="match status" value="2"/>
</dbReference>
<dbReference type="InterPro" id="IPR006162">
    <property type="entry name" value="Ppantetheine_attach_site"/>
</dbReference>
<dbReference type="eggNOG" id="COG3321">
    <property type="taxonomic scope" value="Bacteria"/>
</dbReference>
<dbReference type="Pfam" id="PF08242">
    <property type="entry name" value="Methyltransf_12"/>
    <property type="match status" value="2"/>
</dbReference>
<keyword evidence="6" id="KW-0808">Transferase</keyword>
<dbReference type="Gene3D" id="3.40.50.1820">
    <property type="entry name" value="alpha/beta hydrolase"/>
    <property type="match status" value="1"/>
</dbReference>
<dbReference type="SUPFAM" id="SSF53474">
    <property type="entry name" value="alpha/beta-Hydrolases"/>
    <property type="match status" value="1"/>
</dbReference>
<dbReference type="Pfam" id="PF16197">
    <property type="entry name" value="KAsynt_C_assoc"/>
    <property type="match status" value="1"/>
</dbReference>
<feature type="domain" description="Ketosynthase family 3 (KS3)" evidence="9">
    <location>
        <begin position="25"/>
        <end position="502"/>
    </location>
</feature>
<dbReference type="Gene3D" id="3.30.559.10">
    <property type="entry name" value="Chloramphenicol acetyltransferase-like domain"/>
    <property type="match status" value="1"/>
</dbReference>
<dbReference type="PROSITE" id="PS52004">
    <property type="entry name" value="KS3_2"/>
    <property type="match status" value="1"/>
</dbReference>
<keyword evidence="3" id="KW-0596">Phosphopantetheine</keyword>
<dbReference type="PANTHER" id="PTHR43775">
    <property type="entry name" value="FATTY ACID SYNTHASE"/>
    <property type="match status" value="1"/>
</dbReference>
<reference evidence="11" key="1">
    <citation type="submission" date="2006-12" db="EMBL/GenBank/DDBJ databases">
        <title>Complete sequence of chromosome 1 of Verminephrobacter eiseniae EF01-2.</title>
        <authorList>
            <person name="Copeland A."/>
            <person name="Lucas S."/>
            <person name="Lapidus A."/>
            <person name="Barry K."/>
            <person name="Detter J.C."/>
            <person name="Glavina del Rio T."/>
            <person name="Dalin E."/>
            <person name="Tice H."/>
            <person name="Pitluck S."/>
            <person name="Chertkov O."/>
            <person name="Brettin T."/>
            <person name="Bruce D."/>
            <person name="Han C."/>
            <person name="Tapia R."/>
            <person name="Gilna P."/>
            <person name="Schmutz J."/>
            <person name="Larimer F."/>
            <person name="Land M."/>
            <person name="Hauser L."/>
            <person name="Kyrpides N."/>
            <person name="Kim E."/>
            <person name="Stahl D."/>
            <person name="Richardson P."/>
        </authorList>
    </citation>
    <scope>NUCLEOTIDE SEQUENCE [LARGE SCALE GENOMIC DNA]</scope>
    <source>
        <strain evidence="11">EF01-2</strain>
    </source>
</reference>
<protein>
    <submittedName>
        <fullName evidence="10">Beta-ketoacyl synthase</fullName>
    </submittedName>
</protein>
<dbReference type="FunFam" id="3.30.559.30:FF:000006">
    <property type="entry name" value="Yersiniabactin polyketide/non-ribosomal peptide synthetase"/>
    <property type="match status" value="1"/>
</dbReference>
<dbReference type="eggNOG" id="COG2226">
    <property type="taxonomic scope" value="Bacteria"/>
</dbReference>
<dbReference type="SUPFAM" id="SSF55048">
    <property type="entry name" value="Probable ACP-binding domain of malonyl-CoA ACP transacylase"/>
    <property type="match status" value="1"/>
</dbReference>
<dbReference type="FunFam" id="3.30.559.10:FF:000023">
    <property type="entry name" value="Non-ribosomal peptide synthetase"/>
    <property type="match status" value="1"/>
</dbReference>
<evidence type="ECO:0000256" key="7">
    <source>
        <dbReference type="ARBA" id="ARBA00023268"/>
    </source>
</evidence>
<evidence type="ECO:0000256" key="4">
    <source>
        <dbReference type="ARBA" id="ARBA00022553"/>
    </source>
</evidence>
<dbReference type="InterPro" id="IPR020841">
    <property type="entry name" value="PKS_Beta-ketoAc_synthase_dom"/>
</dbReference>
<dbReference type="InterPro" id="IPR057737">
    <property type="entry name" value="Condensation_MtbB-like"/>
</dbReference>
<dbReference type="PROSITE" id="PS50075">
    <property type="entry name" value="CARRIER"/>
    <property type="match status" value="2"/>
</dbReference>
<dbReference type="InterPro" id="IPR001242">
    <property type="entry name" value="Condensation_dom"/>
</dbReference>
<dbReference type="Gene3D" id="3.30.70.3290">
    <property type="match status" value="1"/>
</dbReference>
<evidence type="ECO:0000313" key="10">
    <source>
        <dbReference type="EMBL" id="ABM58181.1"/>
    </source>
</evidence>
<dbReference type="InterPro" id="IPR029058">
    <property type="entry name" value="AB_hydrolase_fold"/>
</dbReference>
<evidence type="ECO:0000256" key="1">
    <source>
        <dbReference type="ARBA" id="ARBA00001957"/>
    </source>
</evidence>
<dbReference type="Pfam" id="PF00975">
    <property type="entry name" value="Thioesterase"/>
    <property type="match status" value="1"/>
</dbReference>
<dbReference type="InterPro" id="IPR036291">
    <property type="entry name" value="NAD(P)-bd_dom_sf"/>
</dbReference>
<dbReference type="SMART" id="SM00825">
    <property type="entry name" value="PKS_KS"/>
    <property type="match status" value="1"/>
</dbReference>
<dbReference type="InterPro" id="IPR014031">
    <property type="entry name" value="Ketoacyl_synth_C"/>
</dbReference>
<dbReference type="CDD" id="cd02440">
    <property type="entry name" value="AdoMet_MTases"/>
    <property type="match status" value="1"/>
</dbReference>
<dbReference type="CDD" id="cd00833">
    <property type="entry name" value="PKS"/>
    <property type="match status" value="1"/>
</dbReference>
<dbReference type="InterPro" id="IPR016039">
    <property type="entry name" value="Thiolase-like"/>
</dbReference>
<dbReference type="InterPro" id="IPR050091">
    <property type="entry name" value="PKS_NRPS_Biosynth_Enz"/>
</dbReference>
<dbReference type="InterPro" id="IPR013217">
    <property type="entry name" value="Methyltransf_12"/>
</dbReference>
<name>A1WKM4_VEREI</name>
<dbReference type="InterPro" id="IPR036736">
    <property type="entry name" value="ACP-like_sf"/>
</dbReference>
<dbReference type="InterPro" id="IPR029063">
    <property type="entry name" value="SAM-dependent_MTases_sf"/>
</dbReference>
<feature type="domain" description="Carrier" evidence="8">
    <location>
        <begin position="1903"/>
        <end position="1978"/>
    </location>
</feature>
<evidence type="ECO:0000256" key="6">
    <source>
        <dbReference type="ARBA" id="ARBA00022679"/>
    </source>
</evidence>
<dbReference type="Gene3D" id="3.40.50.150">
    <property type="entry name" value="Vaccinia Virus protein VP39"/>
    <property type="match status" value="2"/>
</dbReference>
<organism evidence="10 11">
    <name type="scientific">Verminephrobacter eiseniae (strain EF01-2)</name>
    <dbReference type="NCBI Taxonomy" id="391735"/>
    <lineage>
        <taxon>Bacteria</taxon>
        <taxon>Pseudomonadati</taxon>
        <taxon>Pseudomonadota</taxon>
        <taxon>Betaproteobacteria</taxon>
        <taxon>Burkholderiales</taxon>
        <taxon>Comamonadaceae</taxon>
        <taxon>Verminephrobacter</taxon>
    </lineage>
</organism>
<dbReference type="Pfam" id="PF00668">
    <property type="entry name" value="Condensation"/>
    <property type="match status" value="1"/>
</dbReference>
<evidence type="ECO:0000256" key="2">
    <source>
        <dbReference type="ARBA" id="ARBA00004924"/>
    </source>
</evidence>
<dbReference type="Gene3D" id="3.30.559.30">
    <property type="entry name" value="Nonribosomal peptide synthetase, condensation domain"/>
    <property type="match status" value="1"/>
</dbReference>
<evidence type="ECO:0000259" key="9">
    <source>
        <dbReference type="PROSITE" id="PS52004"/>
    </source>
</evidence>
<dbReference type="InterPro" id="IPR016035">
    <property type="entry name" value="Acyl_Trfase/lysoPLipase"/>
</dbReference>
<dbReference type="EMBL" id="CP000542">
    <property type="protein sequence ID" value="ABM58181.1"/>
    <property type="molecule type" value="Genomic_DNA"/>
</dbReference>
<dbReference type="RefSeq" id="WP_011810184.1">
    <property type="nucleotide sequence ID" value="NC_008786.1"/>
</dbReference>
<dbReference type="GO" id="GO:0006633">
    <property type="term" value="P:fatty acid biosynthetic process"/>
    <property type="evidence" value="ECO:0007669"/>
    <property type="project" value="InterPro"/>
</dbReference>
<dbReference type="Pfam" id="PF02801">
    <property type="entry name" value="Ketoacyl-synt_C"/>
    <property type="match status" value="1"/>
</dbReference>
<dbReference type="GO" id="GO:0009403">
    <property type="term" value="P:toxin biosynthetic process"/>
    <property type="evidence" value="ECO:0007669"/>
    <property type="project" value="UniProtKB-ARBA"/>
</dbReference>
<keyword evidence="7" id="KW-0511">Multifunctional enzyme</keyword>
<dbReference type="InterPro" id="IPR023213">
    <property type="entry name" value="CAT-like_dom_sf"/>
</dbReference>
<dbReference type="SUPFAM" id="SSF47336">
    <property type="entry name" value="ACP-like"/>
    <property type="match status" value="2"/>
</dbReference>
<gene>
    <name evidence="10" type="ordered locus">Veis_2435</name>
</gene>
<dbReference type="InterPro" id="IPR009081">
    <property type="entry name" value="PP-bd_ACP"/>
</dbReference>
<dbReference type="SUPFAM" id="SSF51735">
    <property type="entry name" value="NAD(P)-binding Rossmann-fold domains"/>
    <property type="match status" value="2"/>
</dbReference>
<dbReference type="SUPFAM" id="SSF52777">
    <property type="entry name" value="CoA-dependent acyltransferases"/>
    <property type="match status" value="2"/>
</dbReference>
<dbReference type="GO" id="GO:0004312">
    <property type="term" value="F:fatty acid synthase activity"/>
    <property type="evidence" value="ECO:0007669"/>
    <property type="project" value="TreeGrafter"/>
</dbReference>
<dbReference type="PANTHER" id="PTHR43775:SF37">
    <property type="entry name" value="SI:DKEY-61P9.11"/>
    <property type="match status" value="1"/>
</dbReference>
<dbReference type="PROSITE" id="PS00606">
    <property type="entry name" value="KS3_1"/>
    <property type="match status" value="1"/>
</dbReference>
<dbReference type="GeneID" id="76460991"/>
<accession>A1WKM4</accession>
<dbReference type="Gene3D" id="3.40.50.720">
    <property type="entry name" value="NAD(P)-binding Rossmann-like Domain"/>
    <property type="match status" value="1"/>
</dbReference>
<dbReference type="InterPro" id="IPR013968">
    <property type="entry name" value="PKS_KR"/>
</dbReference>
<dbReference type="eggNOG" id="COG1020">
    <property type="taxonomic scope" value="Bacteria"/>
</dbReference>
<keyword evidence="5" id="KW-0436">Ligase</keyword>
<keyword evidence="11" id="KW-1185">Reference proteome</keyword>
<proteinExistence type="predicted"/>
<dbReference type="SUPFAM" id="SSF52151">
    <property type="entry name" value="FabD/lysophospholipase-like"/>
    <property type="match status" value="1"/>
</dbReference>
<dbReference type="Pfam" id="PF00109">
    <property type="entry name" value="ketoacyl-synt"/>
    <property type="match status" value="1"/>
</dbReference>
<sequence>MDDAPSSASMPPDFPTLVAQHYPDCDPVAVIGHAGRFAESDDNEVFWHRLVNGQQFIRRFSQQELLDAGLPPSTVSAPNFVGIGSVVRDADAFDAELFGYSRQEAESIDPQQRLFLQIAWHALEHAGYAPRGVPHKTGVFGSARVSTYPGKEPLRIAEVAQVKGLQSLMGNDKDYVATRVAYKLNLRGPAISVQTACSSSLVAVHMACESLRAGECDMALAGGVAVSFPQQAGYLHQPGMIFSPDGLCRPFDAEAQGTFGGNGVGAVVLRRLADALRDGDPIVAVVLGSAINNDGGRKIGYTAPSVAGQSEVIREAMALAGVESQQIGLIEAHGTATPLGDPIEVEALRCVFHRRGDGPPCALGSVKSNLGHLDTAAGIASLLKAVLVSRHRSSVGLRWPSKRIAALHRLPIRSVLAARCALRCAPMAARSLRHLIRDATLAVERATIPPSLHFRQPNPALRLDDSPFHVPTQAQPWTAPIRRAGVSSFGIGGTNCHLIVASLPEELRAADTAVTPGEAAPPAGALLLSAASEGALRRLAGAYAQALRTSHPADLARTALHGRHLDLPFRLATALCEETTAALAACAAGEDDVLVHRGDGEPGRQAWLFTGYGSQWPGMGRALYRQSPAFAARLDLCLAACEASCRPLTPSLRDALLGARGDLLDRMEYAQPAIIAFELAMAAHWESLGLRPDVVLGHSVGEFAAAVVAGHYGAEEVMRLVCLRGALMERCSSGGTMLSAFADEATLLPLAKPLDLDVAAWNGERHLVFSGERDAIEALATALGERGIRCNRLSFAGAAHSRRLDPILEEFQREAATLRAAPARLPLISTLTGEPIDAQALNAPDYWRRHLREPVHFIQALRRAIAQGADVFLEMGPDAPLTGIGTREAPDTATWIASARRHQPAPAPLKQALLQLYSAGVELPWKSLLPAPGRRIQAPLYPFDTDRYWREAEPLPTAPAPAYSASALEAGRRVALQAATELDLPRLHALYACVTKLHAIDVDALVRRCVGPRIAQGVTVLEVLRGGRLLPRHRQLLTRLLNACAEDGYYRRDGERYAAAADIPHGSRADLLEELRACCEGLDVIAETVARAGENLYTMMRGQVEPVAVIFPEGASSGVEVLYQDFSFGRYLNRIAAGTVAGLMQDRQAQRRQHAPYRILEVGGGTGGTTAWLLPELAGQPALRYDFTDISALFTRRAEHKFAEYGFMAYRELDLQKDAQAQGLEAGSYDLIVAANVIHATQHVGRTLANLAPLLKPGGQLLMREITRPMRLFDFVFGPLVAPLHDEQARGGELFLTTARWKEQCLAAGFERIDWLPDDGSPTSDISEHVMLATAPGHAPAIALPWQAGAGDGLLGHPLTDDGCYLADWSDCAGQDERWHERVRAACAELSRRHGSGHVLIPACTPAVPQQLSLVRLRWQAAPFTAPHVTIEACDAQDGWRFDLAASEPAPGIPAALPAPGTHYEWHWSAAAPSCAAAQEFALRDATPEAAEALRAAGLRLAPQAPRALLVLESGNEEPLSVVNPLLAALAGDEPLVVVTRSAWKIRADDAVDPVHHAAWGLLRVAAAEQPGREIAVVDLGAQAGWEALLPGLTAVGAAQRWIAVRNGQPLLPRLAVQPHAAPALPPGGLPNDGWHVVTGAFAGLGRLSVQWLAHHGARRIALLAPRPHADGADFQRAVSERYGCRLHWVPCDVGDPVQLTRALEDLQADGGIAGAIHAAGLLHDAPLASLDQSRMAPVLAVKAQAARTLHAWLQLNHGRYLLLYSSAAAALGAAGQGAHALASAYLDGLALAQSPDTLPTVVSIAWGAWGETGRAAEAALQSQLAAGGMGLLASAEGLWHLEQAVMRGAPYRLAMRVLSERLDAERRALLAPATGASAPAAPASHARPSAQTLAPEDLHDAQAVAAWLTERIAAQLRLDDPARLSPRRDLLQLGLDSLLFLELSSDIQRQLGVRLDAERAYRDLTVAGLSQLIVDLAGEAAPDTPARQAPAPLQHDAAGRHHAFPLTPIQHAYWLGRTDLIEYGGVACHVLFEWDLRHGAFDLARFERAWNALVRRHDMLRMVVDADGQQRILPQVPAYRIARRDLRALSAGQQQQALEDTRQTMSYSVPPADRWPLFELVASELDGQRYRLHMNLDLLMFDVQSFKVMMDDLALAYRGEDLEPLAITFRDYVLAEQARRQEDTWQGSWHYWQERLAELPPAPRLPLAADQPRTQPRLTTHQARLDRTAWTGLKQTWQSWGVTPSAALLTLFAHTLERWSRQPDFTLNLTFFDRRPVHSQVRQLIGDFTSVLLIDFDLGRPVPLRESIERTQQRLWQRLAHSQINGVELLRELGKGRGQQRQPLMPVVFTSMLGMSLDGLAIDQAMTSLLGDPIHVFTQTPQVWLDHQVMEIDGELIFSWYCMDDVLESGAARAMFEDYRAVLDTVAARPEQMDQAGLAKLRESGDLEAFARRPWPSQAHGAGIDLQDIEDALRERADLRQAEATPAPEGGVLEVKVVAADRECVPPGQAPCDPGALEPLDAAQQNELEAAWRWLEARAMRGIAETLQSHALFEHRGQGHRLDAVHARLRALPQYRRLVRQWLRLLCARGWLREDEGVFVCERCLAEVPGETASLPDAPWCRTIASYLETCTARHGALLGGTCSPLELMFADGDAIARAFYSDNPAARCLNRHAAQVVGALSEGRSDLRVLEVGAGIGATTRHILAALQGRLAGYRFTDVSTLFLDDARQQFAGLPQIEYALLDIDRPVDFDDHPAAGYDLIIAGQVMHDGSHVVRSLRRLGTLLKPGGRLVMVEATERDSALQTASVGFIESLGGYQDVRTLDDKPMLDLPMWRTALEQAGFGVEIAWPGEERTPLRQHLIVARAERTGRLCTDDIERDLRARFGDLLPAVRVRQCERIGTGDAPATAGKATGPCAPAVPLQPAKAGGDGAPDRAALERQVAAIWQALLARPIPRDGDFFQSGGDSLIATRMIARLHRQGLRGASLQGLFNHPTLAGFCALLEPPLKANAHSTPISLAQGRQAGSAFVFHASDGELGAYLPLARHLDTAVFGLQAPDCLKVGSLKDLAADHAAAIRRQQPQGPYTLIGWSYGAFVAAETARLLHHSGAQVELSLIDPVCRADFAFADRAALLRLIANGRVQVPLPDDLEQLGPDEQVACFARNAAAAGLLASEPDPAQARGWIDRIAHLLEMLARHPAPEPLPVPCLWLSANQRPAHWTPAEHDWSLWAPDAQRHTLDADHWQLVMDETAAGLAAGLIRQWQQRHNGMKEQTA</sequence>
<dbReference type="GO" id="GO:0071770">
    <property type="term" value="P:DIM/DIP cell wall layer assembly"/>
    <property type="evidence" value="ECO:0007669"/>
    <property type="project" value="TreeGrafter"/>
</dbReference>
<dbReference type="SUPFAM" id="SSF53335">
    <property type="entry name" value="S-adenosyl-L-methionine-dependent methyltransferases"/>
    <property type="match status" value="2"/>
</dbReference>
<dbReference type="Proteomes" id="UP000000374">
    <property type="component" value="Chromosome"/>
</dbReference>
<dbReference type="KEGG" id="vei:Veis_2435"/>
<dbReference type="STRING" id="391735.Veis_2435"/>
<dbReference type="OrthoDB" id="9778690at2"/>
<dbReference type="InterPro" id="IPR018201">
    <property type="entry name" value="Ketoacyl_synth_AS"/>
</dbReference>